<comment type="caution">
    <text evidence="8">The sequence shown here is derived from an EMBL/GenBank/DDBJ whole genome shotgun (WGS) entry which is preliminary data.</text>
</comment>
<dbReference type="PANTHER" id="PTHR43549">
    <property type="entry name" value="MULTIDRUG RESISTANCE PROTEIN YPNP-RELATED"/>
    <property type="match status" value="1"/>
</dbReference>
<feature type="transmembrane region" description="Helical" evidence="7">
    <location>
        <begin position="134"/>
        <end position="153"/>
    </location>
</feature>
<feature type="transmembrane region" description="Helical" evidence="7">
    <location>
        <begin position="422"/>
        <end position="439"/>
    </location>
</feature>
<evidence type="ECO:0000256" key="2">
    <source>
        <dbReference type="ARBA" id="ARBA00022448"/>
    </source>
</evidence>
<feature type="transmembrane region" description="Helical" evidence="7">
    <location>
        <begin position="165"/>
        <end position="187"/>
    </location>
</feature>
<dbReference type="Pfam" id="PF01554">
    <property type="entry name" value="MatE"/>
    <property type="match status" value="2"/>
</dbReference>
<dbReference type="InterPro" id="IPR052031">
    <property type="entry name" value="Membrane_Transporter-Flippase"/>
</dbReference>
<dbReference type="PIRSF" id="PIRSF006603">
    <property type="entry name" value="DinF"/>
    <property type="match status" value="1"/>
</dbReference>
<dbReference type="GO" id="GO:0015297">
    <property type="term" value="F:antiporter activity"/>
    <property type="evidence" value="ECO:0007669"/>
    <property type="project" value="InterPro"/>
</dbReference>
<dbReference type="CDD" id="cd13138">
    <property type="entry name" value="MATE_yoeA_like"/>
    <property type="match status" value="1"/>
</dbReference>
<evidence type="ECO:0000313" key="8">
    <source>
        <dbReference type="EMBL" id="KRK70464.1"/>
    </source>
</evidence>
<keyword evidence="6 7" id="KW-0472">Membrane</keyword>
<dbReference type="AlphaFoldDB" id="A0A0R1JGN0"/>
<evidence type="ECO:0000256" key="1">
    <source>
        <dbReference type="ARBA" id="ARBA00004651"/>
    </source>
</evidence>
<evidence type="ECO:0000313" key="9">
    <source>
        <dbReference type="Proteomes" id="UP000051804"/>
    </source>
</evidence>
<keyword evidence="3" id="KW-1003">Cell membrane</keyword>
<gene>
    <name evidence="8" type="ORF">FD02_GL000532</name>
</gene>
<sequence>MTVRTLTKGSPLKLILFFTIPLLIGNVFQQLYSFMDALIVGRTIGKYALAAVGATGSLTFLIIGFAQGTTAGLSVLTAQAYGAHDYRAVRKSFGTSIWISLAISVILTVLSVTLTRPLLHLMQTPAAIVDDSVAFVRVIFIGIIASMAFNLLSNMMRALGDSRTPLIFLIIATVVNIALEFLFILGFHMGVAGAGWATVTAQLLSTVLCWGFIKRHIPLLVIRKKDLVIDWGEIRHHLIVGLPMGFSMSIIAIGSVILQVMLNTLGTDAVAAYTAAGRIDQLATLPASSFGVAMATFAAQNLGAKEYGRIRHGFNQALLLNVVISGVLGAVIILFSKPLVNLFLGNNQPEVTALAQTYFHFNASMYWLLAILFTMRNLLQGLGKTMVPTVAGFFELFMRAFAGIVLIRYMHMGFAGASMANPLAWIGSVAVLVTVYLGTMRDIKRKEQAQLDAVLSEPVAVGKE</sequence>
<feature type="transmembrane region" description="Helical" evidence="7">
    <location>
        <begin position="193"/>
        <end position="213"/>
    </location>
</feature>
<dbReference type="EMBL" id="AZDJ01000032">
    <property type="protein sequence ID" value="KRK70464.1"/>
    <property type="molecule type" value="Genomic_DNA"/>
</dbReference>
<dbReference type="PATRIC" id="fig|1291734.4.peg.546"/>
<evidence type="ECO:0000256" key="3">
    <source>
        <dbReference type="ARBA" id="ARBA00022475"/>
    </source>
</evidence>
<feature type="transmembrane region" description="Helical" evidence="7">
    <location>
        <begin position="314"/>
        <end position="335"/>
    </location>
</feature>
<protein>
    <submittedName>
        <fullName evidence="8">Na-driven multidrug efflux pump</fullName>
    </submittedName>
</protein>
<evidence type="ECO:0000256" key="4">
    <source>
        <dbReference type="ARBA" id="ARBA00022692"/>
    </source>
</evidence>
<feature type="transmembrane region" description="Helical" evidence="7">
    <location>
        <begin position="355"/>
        <end position="375"/>
    </location>
</feature>
<organism evidence="8 9">
    <name type="scientific">Lacticaseibacillus nasuensis JCM 17158</name>
    <dbReference type="NCBI Taxonomy" id="1291734"/>
    <lineage>
        <taxon>Bacteria</taxon>
        <taxon>Bacillati</taxon>
        <taxon>Bacillota</taxon>
        <taxon>Bacilli</taxon>
        <taxon>Lactobacillales</taxon>
        <taxon>Lactobacillaceae</taxon>
        <taxon>Lacticaseibacillus</taxon>
    </lineage>
</organism>
<evidence type="ECO:0000256" key="5">
    <source>
        <dbReference type="ARBA" id="ARBA00022989"/>
    </source>
</evidence>
<dbReference type="InterPro" id="IPR002528">
    <property type="entry name" value="MATE_fam"/>
</dbReference>
<dbReference type="NCBIfam" id="TIGR00797">
    <property type="entry name" value="matE"/>
    <property type="match status" value="1"/>
</dbReference>
<reference evidence="8 9" key="1">
    <citation type="journal article" date="2015" name="Genome Announc.">
        <title>Expanding the biotechnology potential of lactobacilli through comparative genomics of 213 strains and associated genera.</title>
        <authorList>
            <person name="Sun Z."/>
            <person name="Harris H.M."/>
            <person name="McCann A."/>
            <person name="Guo C."/>
            <person name="Argimon S."/>
            <person name="Zhang W."/>
            <person name="Yang X."/>
            <person name="Jeffery I.B."/>
            <person name="Cooney J.C."/>
            <person name="Kagawa T.F."/>
            <person name="Liu W."/>
            <person name="Song Y."/>
            <person name="Salvetti E."/>
            <person name="Wrobel A."/>
            <person name="Rasinkangas P."/>
            <person name="Parkhill J."/>
            <person name="Rea M.C."/>
            <person name="O'Sullivan O."/>
            <person name="Ritari J."/>
            <person name="Douillard F.P."/>
            <person name="Paul Ross R."/>
            <person name="Yang R."/>
            <person name="Briner A.E."/>
            <person name="Felis G.E."/>
            <person name="de Vos W.M."/>
            <person name="Barrangou R."/>
            <person name="Klaenhammer T.R."/>
            <person name="Caufield P.W."/>
            <person name="Cui Y."/>
            <person name="Zhang H."/>
            <person name="O'Toole P.W."/>
        </authorList>
    </citation>
    <scope>NUCLEOTIDE SEQUENCE [LARGE SCALE GENOMIC DNA]</scope>
    <source>
        <strain evidence="8 9">JCM 17158</strain>
    </source>
</reference>
<keyword evidence="5 7" id="KW-1133">Transmembrane helix</keyword>
<feature type="transmembrane region" description="Helical" evidence="7">
    <location>
        <begin position="12"/>
        <end position="32"/>
    </location>
</feature>
<keyword evidence="9" id="KW-1185">Reference proteome</keyword>
<dbReference type="GO" id="GO:0005886">
    <property type="term" value="C:plasma membrane"/>
    <property type="evidence" value="ECO:0007669"/>
    <property type="project" value="UniProtKB-SubCell"/>
</dbReference>
<keyword evidence="4 7" id="KW-0812">Transmembrane</keyword>
<accession>A0A0R1JGN0</accession>
<feature type="transmembrane region" description="Helical" evidence="7">
    <location>
        <begin position="44"/>
        <end position="66"/>
    </location>
</feature>
<evidence type="ECO:0000256" key="6">
    <source>
        <dbReference type="ARBA" id="ARBA00023136"/>
    </source>
</evidence>
<name>A0A0R1JGN0_9LACO</name>
<feature type="transmembrane region" description="Helical" evidence="7">
    <location>
        <begin position="387"/>
        <end position="410"/>
    </location>
</feature>
<keyword evidence="2" id="KW-0813">Transport</keyword>
<feature type="transmembrane region" description="Helical" evidence="7">
    <location>
        <begin position="97"/>
        <end position="114"/>
    </location>
</feature>
<comment type="subcellular location">
    <subcellularLocation>
        <location evidence="1">Cell membrane</location>
        <topology evidence="1">Multi-pass membrane protein</topology>
    </subcellularLocation>
</comment>
<dbReference type="InterPro" id="IPR048279">
    <property type="entry name" value="MdtK-like"/>
</dbReference>
<feature type="transmembrane region" description="Helical" evidence="7">
    <location>
        <begin position="234"/>
        <end position="262"/>
    </location>
</feature>
<dbReference type="PANTHER" id="PTHR43549:SF3">
    <property type="entry name" value="MULTIDRUG RESISTANCE PROTEIN YPNP-RELATED"/>
    <property type="match status" value="1"/>
</dbReference>
<proteinExistence type="predicted"/>
<dbReference type="Proteomes" id="UP000051804">
    <property type="component" value="Unassembled WGS sequence"/>
</dbReference>
<evidence type="ECO:0000256" key="7">
    <source>
        <dbReference type="SAM" id="Phobius"/>
    </source>
</evidence>
<feature type="transmembrane region" description="Helical" evidence="7">
    <location>
        <begin position="282"/>
        <end position="302"/>
    </location>
</feature>
<dbReference type="STRING" id="1291734.FD02_GL000532"/>
<dbReference type="GO" id="GO:0042910">
    <property type="term" value="F:xenobiotic transmembrane transporter activity"/>
    <property type="evidence" value="ECO:0007669"/>
    <property type="project" value="InterPro"/>
</dbReference>